<dbReference type="InterPro" id="IPR041624">
    <property type="entry name" value="RGI_lyase"/>
</dbReference>
<accession>A0A0E9LT32</accession>
<feature type="signal peptide" evidence="1">
    <location>
        <begin position="1"/>
        <end position="18"/>
    </location>
</feature>
<dbReference type="Proteomes" id="UP000032900">
    <property type="component" value="Unassembled WGS sequence"/>
</dbReference>
<reference evidence="4 5" key="1">
    <citation type="journal article" date="2015" name="Microbes Environ.">
        <title>Distribution and evolution of nitrogen fixation genes in the phylum bacteroidetes.</title>
        <authorList>
            <person name="Inoue J."/>
            <person name="Oshima K."/>
            <person name="Suda W."/>
            <person name="Sakamoto M."/>
            <person name="Iino T."/>
            <person name="Noda S."/>
            <person name="Hongoh Y."/>
            <person name="Hattori M."/>
            <person name="Ohkuma M."/>
        </authorList>
    </citation>
    <scope>NUCLEOTIDE SEQUENCE [LARGE SCALE GENOMIC DNA]</scope>
    <source>
        <strain evidence="4">JCM 15548</strain>
    </source>
</reference>
<dbReference type="Pfam" id="PF18370">
    <property type="entry name" value="RGI_lyase"/>
    <property type="match status" value="1"/>
</dbReference>
<feature type="domain" description="Rhamnogalacturonan lyase family 11 C-terminal" evidence="3">
    <location>
        <begin position="108"/>
        <end position="386"/>
    </location>
</feature>
<dbReference type="GO" id="GO:0016829">
    <property type="term" value="F:lyase activity"/>
    <property type="evidence" value="ECO:0007669"/>
    <property type="project" value="UniProtKB-KW"/>
</dbReference>
<sequence length="390" mass="42110">MKTLLLIICVFIGGQVFAQHAMEQLDRGLVAVQTTSGVFVSWRIPGDEWQQTTYNVYRNGQKLNDLPLEVSNFVDTEGTIGSNYTVAPVVNEIEEAASDPVSVWANQYQEIGLDLPAGGTTPANESYSYTVGDMSTGHLNDDGALDLVVKWEALARDNSHSGYTAPVLLDGYTLEGVKLWRIDLGLNIRAGAHYTQFMVYDLDGDGIAEIACKTAPGTKDGLGNFISKGPAALANHTADYRNSGGYILSGPEYLTVFSGRTGEELSTVAYQPPRGNVSDWGDGYGNRVDRFLAAVAYLDGEKPSLVMTRGYYTRAVLAAYDFDGNQLTLRWVFDSNTPGNGAYAGQGNHNLSVADADGDGRDEIIFGSCTIDDDGTGLYSTDWDTGMPCM</sequence>
<comment type="caution">
    <text evidence="4">The sequence shown here is derived from an EMBL/GenBank/DDBJ whole genome shotgun (WGS) entry which is preliminary data.</text>
</comment>
<protein>
    <submittedName>
        <fullName evidence="4">Predicted rhamnogalacturonan lyase in rhamnose utilization cluster</fullName>
    </submittedName>
</protein>
<keyword evidence="1" id="KW-0732">Signal</keyword>
<evidence type="ECO:0000259" key="3">
    <source>
        <dbReference type="Pfam" id="PF21348"/>
    </source>
</evidence>
<keyword evidence="4" id="KW-0456">Lyase</keyword>
<organism evidence="4 5">
    <name type="scientific">Geofilum rubicundum JCM 15548</name>
    <dbReference type="NCBI Taxonomy" id="1236989"/>
    <lineage>
        <taxon>Bacteria</taxon>
        <taxon>Pseudomonadati</taxon>
        <taxon>Bacteroidota</taxon>
        <taxon>Bacteroidia</taxon>
        <taxon>Marinilabiliales</taxon>
        <taxon>Marinilabiliaceae</taxon>
        <taxon>Geofilum</taxon>
    </lineage>
</organism>
<name>A0A0E9LT32_9BACT</name>
<evidence type="ECO:0000259" key="2">
    <source>
        <dbReference type="Pfam" id="PF18370"/>
    </source>
</evidence>
<evidence type="ECO:0000313" key="4">
    <source>
        <dbReference type="EMBL" id="GAO28316.1"/>
    </source>
</evidence>
<gene>
    <name evidence="4" type="ORF">JCM15548_1394</name>
</gene>
<dbReference type="InterPro" id="IPR049366">
    <property type="entry name" value="RGL11_C"/>
</dbReference>
<evidence type="ECO:0000313" key="5">
    <source>
        <dbReference type="Proteomes" id="UP000032900"/>
    </source>
</evidence>
<dbReference type="InterPro" id="IPR013783">
    <property type="entry name" value="Ig-like_fold"/>
</dbReference>
<feature type="chain" id="PRO_5002428579" evidence="1">
    <location>
        <begin position="19"/>
        <end position="390"/>
    </location>
</feature>
<dbReference type="EMBL" id="BAZW01000002">
    <property type="protein sequence ID" value="GAO28316.1"/>
    <property type="molecule type" value="Genomic_DNA"/>
</dbReference>
<feature type="domain" description="Rhamnogalacturonan I lyase beta-sheet" evidence="2">
    <location>
        <begin position="21"/>
        <end position="104"/>
    </location>
</feature>
<dbReference type="STRING" id="1236989.JCM15548_1394"/>
<dbReference type="InterPro" id="IPR034641">
    <property type="entry name" value="RGL11"/>
</dbReference>
<dbReference type="InterPro" id="IPR028994">
    <property type="entry name" value="Integrin_alpha_N"/>
</dbReference>
<dbReference type="Gene3D" id="2.60.40.10">
    <property type="entry name" value="Immunoglobulins"/>
    <property type="match status" value="1"/>
</dbReference>
<proteinExistence type="predicted"/>
<keyword evidence="5" id="KW-1185">Reference proteome</keyword>
<dbReference type="PANTHER" id="PTHR43118">
    <property type="entry name" value="RHAMNOGALACTURONAN LYASE (EUROFUNG)"/>
    <property type="match status" value="1"/>
</dbReference>
<dbReference type="Pfam" id="PF21348">
    <property type="entry name" value="RGL11_C"/>
    <property type="match status" value="1"/>
</dbReference>
<evidence type="ECO:0000256" key="1">
    <source>
        <dbReference type="SAM" id="SignalP"/>
    </source>
</evidence>
<dbReference type="PANTHER" id="PTHR43118:SF1">
    <property type="entry name" value="RHAMNOGALACTURONAN LYASE (EUROFUNG)"/>
    <property type="match status" value="1"/>
</dbReference>
<dbReference type="SUPFAM" id="SSF69318">
    <property type="entry name" value="Integrin alpha N-terminal domain"/>
    <property type="match status" value="1"/>
</dbReference>
<dbReference type="AlphaFoldDB" id="A0A0E9LT32"/>